<dbReference type="PROSITE" id="PS50949">
    <property type="entry name" value="HTH_GNTR"/>
    <property type="match status" value="1"/>
</dbReference>
<dbReference type="AlphaFoldDB" id="W0SH62"/>
<dbReference type="GO" id="GO:0003700">
    <property type="term" value="F:DNA-binding transcription factor activity"/>
    <property type="evidence" value="ECO:0007669"/>
    <property type="project" value="InterPro"/>
</dbReference>
<feature type="domain" description="HTH gntR-type" evidence="4">
    <location>
        <begin position="24"/>
        <end position="92"/>
    </location>
</feature>
<protein>
    <submittedName>
        <fullName evidence="5">GntR family transcriptional regulator</fullName>
    </submittedName>
</protein>
<dbReference type="PANTHER" id="PTHR43537:SF5">
    <property type="entry name" value="UXU OPERON TRANSCRIPTIONAL REGULATOR"/>
    <property type="match status" value="1"/>
</dbReference>
<dbReference type="EMBL" id="AP012547">
    <property type="protein sequence ID" value="BAO30679.1"/>
    <property type="molecule type" value="Genomic_DNA"/>
</dbReference>
<dbReference type="Pfam" id="PF07729">
    <property type="entry name" value="FCD"/>
    <property type="match status" value="1"/>
</dbReference>
<organism evidence="5 6">
    <name type="scientific">Sulfuritalea hydrogenivorans sk43H</name>
    <dbReference type="NCBI Taxonomy" id="1223802"/>
    <lineage>
        <taxon>Bacteria</taxon>
        <taxon>Pseudomonadati</taxon>
        <taxon>Pseudomonadota</taxon>
        <taxon>Betaproteobacteria</taxon>
        <taxon>Nitrosomonadales</taxon>
        <taxon>Sterolibacteriaceae</taxon>
        <taxon>Sulfuritalea</taxon>
    </lineage>
</organism>
<proteinExistence type="predicted"/>
<dbReference type="STRING" id="1223802.SUTH_02900"/>
<evidence type="ECO:0000256" key="2">
    <source>
        <dbReference type="ARBA" id="ARBA00023125"/>
    </source>
</evidence>
<evidence type="ECO:0000256" key="3">
    <source>
        <dbReference type="ARBA" id="ARBA00023163"/>
    </source>
</evidence>
<dbReference type="GO" id="GO:0003677">
    <property type="term" value="F:DNA binding"/>
    <property type="evidence" value="ECO:0007669"/>
    <property type="project" value="UniProtKB-KW"/>
</dbReference>
<evidence type="ECO:0000313" key="5">
    <source>
        <dbReference type="EMBL" id="BAO30679.1"/>
    </source>
</evidence>
<dbReference type="CDD" id="cd07377">
    <property type="entry name" value="WHTH_GntR"/>
    <property type="match status" value="1"/>
</dbReference>
<dbReference type="HOGENOM" id="CLU_017584_9_1_4"/>
<dbReference type="InterPro" id="IPR008920">
    <property type="entry name" value="TF_FadR/GntR_C"/>
</dbReference>
<dbReference type="SUPFAM" id="SSF48008">
    <property type="entry name" value="GntR ligand-binding domain-like"/>
    <property type="match status" value="1"/>
</dbReference>
<dbReference type="KEGG" id="shd:SUTH_02900"/>
<dbReference type="InterPro" id="IPR036390">
    <property type="entry name" value="WH_DNA-bd_sf"/>
</dbReference>
<dbReference type="Gene3D" id="1.20.120.530">
    <property type="entry name" value="GntR ligand-binding domain-like"/>
    <property type="match status" value="1"/>
</dbReference>
<dbReference type="SMART" id="SM00345">
    <property type="entry name" value="HTH_GNTR"/>
    <property type="match status" value="1"/>
</dbReference>
<dbReference type="PANTHER" id="PTHR43537">
    <property type="entry name" value="TRANSCRIPTIONAL REGULATOR, GNTR FAMILY"/>
    <property type="match status" value="1"/>
</dbReference>
<evidence type="ECO:0000259" key="4">
    <source>
        <dbReference type="PROSITE" id="PS50949"/>
    </source>
</evidence>
<dbReference type="SMART" id="SM00895">
    <property type="entry name" value="FCD"/>
    <property type="match status" value="1"/>
</dbReference>
<dbReference type="PRINTS" id="PR00035">
    <property type="entry name" value="HTHGNTR"/>
</dbReference>
<keyword evidence="1" id="KW-0805">Transcription regulation</keyword>
<keyword evidence="2" id="KW-0238">DNA-binding</keyword>
<keyword evidence="3" id="KW-0804">Transcription</keyword>
<dbReference type="Gene3D" id="1.10.10.10">
    <property type="entry name" value="Winged helix-like DNA-binding domain superfamily/Winged helix DNA-binding domain"/>
    <property type="match status" value="1"/>
</dbReference>
<reference evidence="5 6" key="1">
    <citation type="journal article" date="2014" name="Syst. Appl. Microbiol.">
        <title>Complete genomes of freshwater sulfur oxidizers Sulfuricella denitrificans skB26 and Sulfuritalea hydrogenivorans sk43H: genetic insights into the sulfur oxidation pathway of betaproteobacteria.</title>
        <authorList>
            <person name="Watanabe T."/>
            <person name="Kojima H."/>
            <person name="Fukui M."/>
        </authorList>
    </citation>
    <scope>NUCLEOTIDE SEQUENCE [LARGE SCALE GENOMIC DNA]</scope>
    <source>
        <strain evidence="5">DSM22779</strain>
    </source>
</reference>
<name>W0SH62_9PROT</name>
<gene>
    <name evidence="5" type="ORF">SUTH_02900</name>
</gene>
<evidence type="ECO:0000256" key="1">
    <source>
        <dbReference type="ARBA" id="ARBA00023015"/>
    </source>
</evidence>
<dbReference type="InterPro" id="IPR011711">
    <property type="entry name" value="GntR_C"/>
</dbReference>
<evidence type="ECO:0000313" key="6">
    <source>
        <dbReference type="Proteomes" id="UP000031637"/>
    </source>
</evidence>
<keyword evidence="6" id="KW-1185">Reference proteome</keyword>
<accession>W0SH62</accession>
<sequence length="258" mass="28355">MYMSNTPPPSVEPGTELSRIARPLRLSEEVSGDLQRRIAAGEIKPGERLPTEKALGEAFGVSRAVVREAIARLKADGLIETRQGSGAYVVETPKTINLRLWQGAGPELVELRDIFELRAMVEGAVAELAAQRRDATDLRIMAEHLQAMDDALANGSDGTEADDNFHIAMARATRNSYVSRLVEFLGRHFSDSRKMSWRGTDSAQALPQEAQREHRALFEAISRGNAESARRCALDHLRGAAGRLGIQLAFDLDRKSLP</sequence>
<dbReference type="Proteomes" id="UP000031637">
    <property type="component" value="Chromosome"/>
</dbReference>
<dbReference type="InterPro" id="IPR036388">
    <property type="entry name" value="WH-like_DNA-bd_sf"/>
</dbReference>
<dbReference type="InterPro" id="IPR000524">
    <property type="entry name" value="Tscrpt_reg_HTH_GntR"/>
</dbReference>
<dbReference type="Pfam" id="PF00392">
    <property type="entry name" value="GntR"/>
    <property type="match status" value="1"/>
</dbReference>
<dbReference type="SUPFAM" id="SSF46785">
    <property type="entry name" value="Winged helix' DNA-binding domain"/>
    <property type="match status" value="1"/>
</dbReference>